<evidence type="ECO:0000313" key="3">
    <source>
        <dbReference type="EMBL" id="OQD43994.1"/>
    </source>
</evidence>
<accession>A0A1V6LUY9</accession>
<gene>
    <name evidence="3" type="ORF">BUL40_00105</name>
</gene>
<dbReference type="RefSeq" id="WP_080317585.1">
    <property type="nucleotide sequence ID" value="NZ_MTBC01000001.1"/>
</dbReference>
<dbReference type="InterPro" id="IPR046232">
    <property type="entry name" value="DUF6265"/>
</dbReference>
<proteinExistence type="predicted"/>
<evidence type="ECO:0000259" key="2">
    <source>
        <dbReference type="Pfam" id="PF19780"/>
    </source>
</evidence>
<reference evidence="3 4" key="1">
    <citation type="submission" date="2016-12" db="EMBL/GenBank/DDBJ databases">
        <authorList>
            <person name="Song W.-J."/>
            <person name="Kurnit D.M."/>
        </authorList>
    </citation>
    <scope>NUCLEOTIDE SEQUENCE [LARGE SCALE GENOMIC DNA]</scope>
    <source>
        <strain evidence="3 4">HSG9</strain>
    </source>
</reference>
<dbReference type="EMBL" id="MTBC01000001">
    <property type="protein sequence ID" value="OQD43994.1"/>
    <property type="molecule type" value="Genomic_DNA"/>
</dbReference>
<keyword evidence="4" id="KW-1185">Reference proteome</keyword>
<feature type="chain" id="PRO_5012235255" description="DUF6265 domain-containing protein" evidence="1">
    <location>
        <begin position="21"/>
        <end position="169"/>
    </location>
</feature>
<evidence type="ECO:0000256" key="1">
    <source>
        <dbReference type="SAM" id="SignalP"/>
    </source>
</evidence>
<organism evidence="3 4">
    <name type="scientific">Croceivirga radicis</name>
    <dbReference type="NCBI Taxonomy" id="1929488"/>
    <lineage>
        <taxon>Bacteria</taxon>
        <taxon>Pseudomonadati</taxon>
        <taxon>Bacteroidota</taxon>
        <taxon>Flavobacteriia</taxon>
        <taxon>Flavobacteriales</taxon>
        <taxon>Flavobacteriaceae</taxon>
        <taxon>Croceivirga</taxon>
    </lineage>
</organism>
<feature type="domain" description="DUF6265" evidence="2">
    <location>
        <begin position="41"/>
        <end position="147"/>
    </location>
</feature>
<dbReference type="Proteomes" id="UP000191680">
    <property type="component" value="Unassembled WGS sequence"/>
</dbReference>
<dbReference type="OrthoDB" id="7567258at2"/>
<protein>
    <recommendedName>
        <fullName evidence="2">DUF6265 domain-containing protein</fullName>
    </recommendedName>
</protein>
<feature type="signal peptide" evidence="1">
    <location>
        <begin position="1"/>
        <end position="20"/>
    </location>
</feature>
<dbReference type="AlphaFoldDB" id="A0A1V6LUY9"/>
<sequence length="169" mass="19412">MKTLTRPLLLLLLFSFSLNAQKVMQLKEGDTSPNAYLKQVDWIEGHWRGEAFGGIAEEIWSPPLGGSMMFSFKLVDENGISFYELGHIIEKENTILMQLKHFDSALKGWESKEETIDFKLVKIEPGIVYFDGLTMEKIDENHINVYVIVGNEEEGKAKEVLFAYERYKS</sequence>
<keyword evidence="1" id="KW-0732">Signal</keyword>
<comment type="caution">
    <text evidence="3">The sequence shown here is derived from an EMBL/GenBank/DDBJ whole genome shotgun (WGS) entry which is preliminary data.</text>
</comment>
<name>A0A1V6LUY9_9FLAO</name>
<dbReference type="Pfam" id="PF19780">
    <property type="entry name" value="DUF6265"/>
    <property type="match status" value="1"/>
</dbReference>
<evidence type="ECO:0000313" key="4">
    <source>
        <dbReference type="Proteomes" id="UP000191680"/>
    </source>
</evidence>